<accession>A0A8W7PL90</accession>
<sequence>MVQSRSRAQLAPYPASCVRKSWQAPVLYDADALNALGGSLSLTLFGHFLPGSQKLSDAASDCQLDVSVRTMSVAPMQTANMREVHHNEPPSVSHINDIIVGGSTPTKAIALFARYSVIL</sequence>
<protein>
    <submittedName>
        <fullName evidence="1">Uncharacterized protein</fullName>
    </submittedName>
</protein>
<evidence type="ECO:0000313" key="1">
    <source>
        <dbReference type="EnsemblMetazoa" id="ACOM033678-PA.1"/>
    </source>
</evidence>
<name>A0A8W7PL90_ANOCL</name>
<dbReference type="AlphaFoldDB" id="A0A8W7PL90"/>
<proteinExistence type="predicted"/>
<dbReference type="Proteomes" id="UP000075882">
    <property type="component" value="Unassembled WGS sequence"/>
</dbReference>
<reference evidence="1" key="1">
    <citation type="submission" date="2022-08" db="UniProtKB">
        <authorList>
            <consortium name="EnsemblMetazoa"/>
        </authorList>
    </citation>
    <scope>IDENTIFICATION</scope>
</reference>
<dbReference type="EnsemblMetazoa" id="ACOM033678-RA">
    <property type="protein sequence ID" value="ACOM033678-PA.1"/>
    <property type="gene ID" value="ACOM033678"/>
</dbReference>
<organism evidence="1">
    <name type="scientific">Anopheles coluzzii</name>
    <name type="common">African malaria mosquito</name>
    <dbReference type="NCBI Taxonomy" id="1518534"/>
    <lineage>
        <taxon>Eukaryota</taxon>
        <taxon>Metazoa</taxon>
        <taxon>Ecdysozoa</taxon>
        <taxon>Arthropoda</taxon>
        <taxon>Hexapoda</taxon>
        <taxon>Insecta</taxon>
        <taxon>Pterygota</taxon>
        <taxon>Neoptera</taxon>
        <taxon>Endopterygota</taxon>
        <taxon>Diptera</taxon>
        <taxon>Nematocera</taxon>
        <taxon>Culicoidea</taxon>
        <taxon>Culicidae</taxon>
        <taxon>Anophelinae</taxon>
        <taxon>Anopheles</taxon>
    </lineage>
</organism>